<evidence type="ECO:0000256" key="3">
    <source>
        <dbReference type="ARBA" id="ARBA00022490"/>
    </source>
</evidence>
<dbReference type="STRING" id="7868.ENSCMIP00000009803"/>
<dbReference type="FunFam" id="1.10.238.10:FF:000005">
    <property type="entry name" value="Phosphoinositide phospholipase C"/>
    <property type="match status" value="1"/>
</dbReference>
<dbReference type="GeneTree" id="ENSGT00940000156993"/>
<keyword evidence="6 8" id="KW-0443">Lipid metabolism</keyword>
<keyword evidence="7" id="KW-0807">Transducer</keyword>
<dbReference type="PANTHER" id="PTHR10336">
    <property type="entry name" value="PHOSPHOINOSITIDE-SPECIFIC PHOSPHOLIPASE C FAMILY PROTEIN"/>
    <property type="match status" value="1"/>
</dbReference>
<dbReference type="EC" id="3.1.4.11" evidence="8"/>
<dbReference type="SUPFAM" id="SSF47473">
    <property type="entry name" value="EF-hand"/>
    <property type="match status" value="1"/>
</dbReference>
<reference evidence="11" key="3">
    <citation type="journal article" date="2014" name="Nature">
        <title>Elephant shark genome provides unique insights into gnathostome evolution.</title>
        <authorList>
            <consortium name="International Elephant Shark Genome Sequencing Consortium"/>
            <person name="Venkatesh B."/>
            <person name="Lee A.P."/>
            <person name="Ravi V."/>
            <person name="Maurya A.K."/>
            <person name="Lian M.M."/>
            <person name="Swann J.B."/>
            <person name="Ohta Y."/>
            <person name="Flajnik M.F."/>
            <person name="Sutoh Y."/>
            <person name="Kasahara M."/>
            <person name="Hoon S."/>
            <person name="Gangu V."/>
            <person name="Roy S.W."/>
            <person name="Irimia M."/>
            <person name="Korzh V."/>
            <person name="Kondrychyn I."/>
            <person name="Lim Z.W."/>
            <person name="Tay B.H."/>
            <person name="Tohari S."/>
            <person name="Kong K.W."/>
            <person name="Ho S."/>
            <person name="Lorente-Galdos B."/>
            <person name="Quilez J."/>
            <person name="Marques-Bonet T."/>
            <person name="Raney B.J."/>
            <person name="Ingham P.W."/>
            <person name="Tay A."/>
            <person name="Hillier L.W."/>
            <person name="Minx P."/>
            <person name="Boehm T."/>
            <person name="Wilson R.K."/>
            <person name="Brenner S."/>
            <person name="Warren W.C."/>
        </authorList>
    </citation>
    <scope>NUCLEOTIDE SEQUENCE [LARGE SCALE GENOMIC DNA]</scope>
</reference>
<dbReference type="AlphaFoldDB" id="A0A4W3GZG0"/>
<dbReference type="GO" id="GO:0005737">
    <property type="term" value="C:cytoplasm"/>
    <property type="evidence" value="ECO:0007669"/>
    <property type="project" value="UniProtKB-SubCell"/>
</dbReference>
<evidence type="ECO:0000256" key="5">
    <source>
        <dbReference type="ARBA" id="ARBA00022963"/>
    </source>
</evidence>
<dbReference type="Pfam" id="PF09279">
    <property type="entry name" value="EF-hand_like"/>
    <property type="match status" value="1"/>
</dbReference>
<dbReference type="InParanoid" id="A0A4W3GZG0"/>
<dbReference type="PANTHER" id="PTHR10336:SF33">
    <property type="entry name" value="1-PHOSPHATIDYLINOSITOL 4,5-BISPHOSPHATE PHOSPHODIESTERASE DELTA-3"/>
    <property type="match status" value="1"/>
</dbReference>
<evidence type="ECO:0000313" key="10">
    <source>
        <dbReference type="Ensembl" id="ENSCMIP00000009803.1"/>
    </source>
</evidence>
<dbReference type="InterPro" id="IPR011992">
    <property type="entry name" value="EF-hand-dom_pair"/>
</dbReference>
<keyword evidence="4 8" id="KW-0378">Hydrolase</keyword>
<protein>
    <recommendedName>
        <fullName evidence="8">Phosphoinositide phospholipase C</fullName>
        <ecNumber evidence="8">3.1.4.11</ecNumber>
    </recommendedName>
</protein>
<dbReference type="SMART" id="SM00148">
    <property type="entry name" value="PLCXc"/>
    <property type="match status" value="1"/>
</dbReference>
<reference evidence="10" key="5">
    <citation type="submission" date="2025-09" db="UniProtKB">
        <authorList>
            <consortium name="Ensembl"/>
        </authorList>
    </citation>
    <scope>IDENTIFICATION</scope>
</reference>
<reference evidence="11" key="2">
    <citation type="journal article" date="2007" name="PLoS Biol.">
        <title>Survey sequencing and comparative analysis of the elephant shark (Callorhinchus milii) genome.</title>
        <authorList>
            <person name="Venkatesh B."/>
            <person name="Kirkness E.F."/>
            <person name="Loh Y.H."/>
            <person name="Halpern A.L."/>
            <person name="Lee A.P."/>
            <person name="Johnson J."/>
            <person name="Dandona N."/>
            <person name="Viswanathan L.D."/>
            <person name="Tay A."/>
            <person name="Venter J.C."/>
            <person name="Strausberg R.L."/>
            <person name="Brenner S."/>
        </authorList>
    </citation>
    <scope>NUCLEOTIDE SEQUENCE [LARGE SCALE GENOMIC DNA]</scope>
</reference>
<name>A0A4W3GZG0_CALMI</name>
<accession>A0A4W3GZG0</accession>
<dbReference type="PROSITE" id="PS50937">
    <property type="entry name" value="HTH_MERR_2"/>
    <property type="match status" value="1"/>
</dbReference>
<evidence type="ECO:0000256" key="1">
    <source>
        <dbReference type="ARBA" id="ARBA00001195"/>
    </source>
</evidence>
<evidence type="ECO:0000256" key="6">
    <source>
        <dbReference type="ARBA" id="ARBA00023098"/>
    </source>
</evidence>
<keyword evidence="5 8" id="KW-0442">Lipid degradation</keyword>
<dbReference type="GO" id="GO:0016042">
    <property type="term" value="P:lipid catabolic process"/>
    <property type="evidence" value="ECO:0007669"/>
    <property type="project" value="UniProtKB-KW"/>
</dbReference>
<dbReference type="InterPro" id="IPR000551">
    <property type="entry name" value="MerR-type_HTH_dom"/>
</dbReference>
<comment type="subcellular location">
    <subcellularLocation>
        <location evidence="2">Cytoplasm</location>
    </subcellularLocation>
</comment>
<dbReference type="InterPro" id="IPR001192">
    <property type="entry name" value="PI-PLC_fam"/>
</dbReference>
<organism evidence="10 11">
    <name type="scientific">Callorhinchus milii</name>
    <name type="common">Ghost shark</name>
    <dbReference type="NCBI Taxonomy" id="7868"/>
    <lineage>
        <taxon>Eukaryota</taxon>
        <taxon>Metazoa</taxon>
        <taxon>Chordata</taxon>
        <taxon>Craniata</taxon>
        <taxon>Vertebrata</taxon>
        <taxon>Chondrichthyes</taxon>
        <taxon>Holocephali</taxon>
        <taxon>Chimaeriformes</taxon>
        <taxon>Callorhinchidae</taxon>
        <taxon>Callorhinchus</taxon>
    </lineage>
</organism>
<evidence type="ECO:0000256" key="7">
    <source>
        <dbReference type="ARBA" id="ARBA00023224"/>
    </source>
</evidence>
<dbReference type="GO" id="GO:0035556">
    <property type="term" value="P:intracellular signal transduction"/>
    <property type="evidence" value="ECO:0007669"/>
    <property type="project" value="InterPro"/>
</dbReference>
<dbReference type="Pfam" id="PF00388">
    <property type="entry name" value="PI-PLC-X"/>
    <property type="match status" value="1"/>
</dbReference>
<reference evidence="10" key="4">
    <citation type="submission" date="2025-08" db="UniProtKB">
        <authorList>
            <consortium name="Ensembl"/>
        </authorList>
    </citation>
    <scope>IDENTIFICATION</scope>
</reference>
<dbReference type="InterPro" id="IPR015359">
    <property type="entry name" value="PLC_EF-hand-like"/>
</dbReference>
<evidence type="ECO:0000256" key="4">
    <source>
        <dbReference type="ARBA" id="ARBA00022801"/>
    </source>
</evidence>
<dbReference type="PRINTS" id="PR00390">
    <property type="entry name" value="PHPHLIPASEC"/>
</dbReference>
<evidence type="ECO:0000313" key="11">
    <source>
        <dbReference type="Proteomes" id="UP000314986"/>
    </source>
</evidence>
<dbReference type="SUPFAM" id="SSF51695">
    <property type="entry name" value="PLC-like phosphodiesterases"/>
    <property type="match status" value="1"/>
</dbReference>
<dbReference type="Gene3D" id="1.10.238.10">
    <property type="entry name" value="EF-hand"/>
    <property type="match status" value="2"/>
</dbReference>
<dbReference type="Ensembl" id="ENSCMIT00000010065.1">
    <property type="protein sequence ID" value="ENSCMIP00000009803.1"/>
    <property type="gene ID" value="ENSCMIG00000005176.1"/>
</dbReference>
<dbReference type="Gene3D" id="3.20.20.190">
    <property type="entry name" value="Phosphatidylinositol (PI) phosphodiesterase"/>
    <property type="match status" value="1"/>
</dbReference>
<dbReference type="GO" id="GO:0006355">
    <property type="term" value="P:regulation of DNA-templated transcription"/>
    <property type="evidence" value="ECO:0007669"/>
    <property type="project" value="InterPro"/>
</dbReference>
<dbReference type="InterPro" id="IPR000909">
    <property type="entry name" value="PLipase_C_PInositol-sp_X_dom"/>
</dbReference>
<dbReference type="Proteomes" id="UP000314986">
    <property type="component" value="Unassembled WGS sequence"/>
</dbReference>
<dbReference type="GO" id="GO:0003677">
    <property type="term" value="F:DNA binding"/>
    <property type="evidence" value="ECO:0007669"/>
    <property type="project" value="InterPro"/>
</dbReference>
<keyword evidence="11" id="KW-1185">Reference proteome</keyword>
<evidence type="ECO:0000259" key="9">
    <source>
        <dbReference type="PROSITE" id="PS50937"/>
    </source>
</evidence>
<feature type="domain" description="HTH merR-type" evidence="9">
    <location>
        <begin position="1"/>
        <end position="12"/>
    </location>
</feature>
<evidence type="ECO:0000256" key="8">
    <source>
        <dbReference type="RuleBase" id="RU361133"/>
    </source>
</evidence>
<dbReference type="InterPro" id="IPR017946">
    <property type="entry name" value="PLC-like_Pdiesterase_TIM-brl"/>
</dbReference>
<sequence>MSLEEIKDLLKLINIEVYEEYTLLLFKQCDRSKSSKLEEHEIEEFCQLLMQRPELEEIFNYYSGEDQILAVREISNFLKEQKEVPSEENAVELIERFELNEKAKQNQLLTQDGFVMYMLSPDGNIFNHSHDLIYQDMGQPLSHYFISSSHNTYLMEDQLGGPSSTEAYIRALLRGCRCVELDCWDGANGEPVVYHGHTLTSKILFKDVVTAIRDYAFKVRLPGLERHWPRATFGVVL</sequence>
<dbReference type="GO" id="GO:0004435">
    <property type="term" value="F:phosphatidylinositol-4,5-bisphosphate phospholipase C activity"/>
    <property type="evidence" value="ECO:0007669"/>
    <property type="project" value="UniProtKB-EC"/>
</dbReference>
<comment type="catalytic activity">
    <reaction evidence="1 8">
        <text>a 1,2-diacyl-sn-glycero-3-phospho-(1D-myo-inositol-4,5-bisphosphate) + H2O = 1D-myo-inositol 1,4,5-trisphosphate + a 1,2-diacyl-sn-glycerol + H(+)</text>
        <dbReference type="Rhea" id="RHEA:33179"/>
        <dbReference type="ChEBI" id="CHEBI:15377"/>
        <dbReference type="ChEBI" id="CHEBI:15378"/>
        <dbReference type="ChEBI" id="CHEBI:17815"/>
        <dbReference type="ChEBI" id="CHEBI:58456"/>
        <dbReference type="ChEBI" id="CHEBI:203600"/>
        <dbReference type="EC" id="3.1.4.11"/>
    </reaction>
</comment>
<evidence type="ECO:0000256" key="2">
    <source>
        <dbReference type="ARBA" id="ARBA00004496"/>
    </source>
</evidence>
<dbReference type="OMA" id="LINIEVY"/>
<reference evidence="11" key="1">
    <citation type="journal article" date="2006" name="Science">
        <title>Ancient noncoding elements conserved in the human genome.</title>
        <authorList>
            <person name="Venkatesh B."/>
            <person name="Kirkness E.F."/>
            <person name="Loh Y.H."/>
            <person name="Halpern A.L."/>
            <person name="Lee A.P."/>
            <person name="Johnson J."/>
            <person name="Dandona N."/>
            <person name="Viswanathan L.D."/>
            <person name="Tay A."/>
            <person name="Venter J.C."/>
            <person name="Strausberg R.L."/>
            <person name="Brenner S."/>
        </authorList>
    </citation>
    <scope>NUCLEOTIDE SEQUENCE [LARGE SCALE GENOMIC DNA]</scope>
</reference>
<dbReference type="PROSITE" id="PS50007">
    <property type="entry name" value="PIPLC_X_DOMAIN"/>
    <property type="match status" value="1"/>
</dbReference>
<dbReference type="FunFam" id="3.20.20.190:FF:000084">
    <property type="match status" value="1"/>
</dbReference>
<dbReference type="GO" id="GO:0005886">
    <property type="term" value="C:plasma membrane"/>
    <property type="evidence" value="ECO:0007669"/>
    <property type="project" value="TreeGrafter"/>
</dbReference>
<keyword evidence="3" id="KW-0963">Cytoplasm</keyword>
<proteinExistence type="predicted"/>